<proteinExistence type="predicted"/>
<gene>
    <name evidence="2" type="ORF">E0D97_08925</name>
</gene>
<comment type="caution">
    <text evidence="2">The sequence shown here is derived from an EMBL/GenBank/DDBJ whole genome shotgun (WGS) entry which is preliminary data.</text>
</comment>
<evidence type="ECO:0000313" key="3">
    <source>
        <dbReference type="Proteomes" id="UP000291301"/>
    </source>
</evidence>
<dbReference type="RefSeq" id="WP_131567983.1">
    <property type="nucleotide sequence ID" value="NZ_JAINFK010000002.1"/>
</dbReference>
<reference evidence="2 3" key="1">
    <citation type="journal article" date="2015" name="Antonie Van Leeuwenhoek">
        <title>Oricola cellulosilytica gen. nov., sp. nov., a cellulose-degrading bacterium of the family Phyllobacteriaceae isolated from surface seashore water, and emended descriptions of Mesorhizobium loti and Phyllobacterium myrsinacearum.</title>
        <authorList>
            <person name="Hameed A."/>
            <person name="Shahina M."/>
            <person name="Lai W.A."/>
            <person name="Lin S.Y."/>
            <person name="Young L.S."/>
            <person name="Liu Y.C."/>
            <person name="Hsu Y.H."/>
            <person name="Young C.C."/>
        </authorList>
    </citation>
    <scope>NUCLEOTIDE SEQUENCE [LARGE SCALE GENOMIC DNA]</scope>
    <source>
        <strain evidence="2 3">KCTC 52183</strain>
    </source>
</reference>
<organism evidence="2 3">
    <name type="scientific">Oricola cellulosilytica</name>
    <dbReference type="NCBI Taxonomy" id="1429082"/>
    <lineage>
        <taxon>Bacteria</taxon>
        <taxon>Pseudomonadati</taxon>
        <taxon>Pseudomonadota</taxon>
        <taxon>Alphaproteobacteria</taxon>
        <taxon>Hyphomicrobiales</taxon>
        <taxon>Ahrensiaceae</taxon>
        <taxon>Oricola</taxon>
    </lineage>
</organism>
<accession>A0A4R0PAX9</accession>
<evidence type="ECO:0000256" key="1">
    <source>
        <dbReference type="SAM" id="MobiDB-lite"/>
    </source>
</evidence>
<dbReference type="Proteomes" id="UP000291301">
    <property type="component" value="Unassembled WGS sequence"/>
</dbReference>
<feature type="region of interest" description="Disordered" evidence="1">
    <location>
        <begin position="639"/>
        <end position="670"/>
    </location>
</feature>
<keyword evidence="3" id="KW-1185">Reference proteome</keyword>
<sequence>MVRDWITEAIAHFVGIFETIVEAARSREAYDEFRAAKAAQAKNAELKQSRPDTEAEIKQKDFDPDVEHRPVPPELRDVVFINQVAFETPDPMMSRGLDIAFPGYLPNLPPVFSSGKFLPPQFEPVGSYAVVINQMNRLSDNDIFSIGGSGLVFNPDSTADEELDSLVAQAGALAPLSDLPMPETATDIPQIIHQAGKTLSEFVEEHGDDHNVDAVSGSVIVGTFVNGELVETAPKLEDYRRIDDDEDEPVDVDEDHPLSELYQKITGSHLIHRVDLEAGGNTAINEAVILNNWLKAPVIVGMGDSFEINAIIQINVWWDQDLVADQFASWEMFKTGSTSAFNIAKFLREDPLSDKSDDSSEDLSEIFPKYWSISKVEGDLVFMNWIQQYNFIRDNDSALLASSGVKASVMAGGNTQINATSVAELGFYYDLIIVGGSIYDAAFIQQMNVLLDKDLVGGVDGFHTSGHGTASTSGNLLWNEAHIFNIGGAGRFESLPDHFRTAAEGLANGSMNLPGGVFEDSMFAGLENLRVLYVKGSIYDLQLIKQTNIVGDSDQVALAMNQVLGDGVADWYISTGSNELINLASIYDVDASGKTYLSGAHYSQEILIQAEIISSDPDLGGQDPNVLINEAVAFLDDQVGGSDQEGNDAPIGGAAPNDASHQDVMQTMLA</sequence>
<dbReference type="EMBL" id="SJST01000003">
    <property type="protein sequence ID" value="TCD14196.1"/>
    <property type="molecule type" value="Genomic_DNA"/>
</dbReference>
<evidence type="ECO:0000313" key="2">
    <source>
        <dbReference type="EMBL" id="TCD14196.1"/>
    </source>
</evidence>
<dbReference type="AlphaFoldDB" id="A0A4R0PAX9"/>
<dbReference type="OrthoDB" id="8283038at2"/>
<name>A0A4R0PAX9_9HYPH</name>
<protein>
    <submittedName>
        <fullName evidence="2">Type I secretion protein</fullName>
    </submittedName>
</protein>